<reference evidence="2" key="1">
    <citation type="submission" date="2022-10" db="EMBL/GenBank/DDBJ databases">
        <title>Adaptive evolution leads to modifications in subtelomeric GC content in a zoonotic Cryptosporidium species.</title>
        <authorList>
            <person name="Li J."/>
            <person name="Feng Y."/>
            <person name="Xiao L."/>
        </authorList>
    </citation>
    <scope>NUCLEOTIDE SEQUENCE</scope>
    <source>
        <strain evidence="2">33844</strain>
    </source>
</reference>
<protein>
    <submittedName>
        <fullName evidence="2">Secreted protein</fullName>
    </submittedName>
</protein>
<dbReference type="AlphaFoldDB" id="A0A9D5DLR3"/>
<feature type="region of interest" description="Disordered" evidence="1">
    <location>
        <begin position="18"/>
        <end position="73"/>
    </location>
</feature>
<organism evidence="2">
    <name type="scientific">Cryptosporidium canis</name>
    <dbReference type="NCBI Taxonomy" id="195482"/>
    <lineage>
        <taxon>Eukaryota</taxon>
        <taxon>Sar</taxon>
        <taxon>Alveolata</taxon>
        <taxon>Apicomplexa</taxon>
        <taxon>Conoidasida</taxon>
        <taxon>Coccidia</taxon>
        <taxon>Eucoccidiorida</taxon>
        <taxon>Eimeriorina</taxon>
        <taxon>Cryptosporidiidae</taxon>
        <taxon>Cryptosporidium</taxon>
    </lineage>
</organism>
<dbReference type="Proteomes" id="UP001067231">
    <property type="component" value="Unassembled WGS sequence"/>
</dbReference>
<evidence type="ECO:0000313" key="2">
    <source>
        <dbReference type="EMBL" id="KAJ1608777.1"/>
    </source>
</evidence>
<name>A0A9D5DLR3_9CRYT</name>
<feature type="compositionally biased region" description="Low complexity" evidence="1">
    <location>
        <begin position="192"/>
        <end position="205"/>
    </location>
</feature>
<feature type="region of interest" description="Disordered" evidence="1">
    <location>
        <begin position="158"/>
        <end position="289"/>
    </location>
</feature>
<feature type="compositionally biased region" description="Polar residues" evidence="1">
    <location>
        <begin position="275"/>
        <end position="289"/>
    </location>
</feature>
<dbReference type="EMBL" id="JAPCXC010000040">
    <property type="protein sequence ID" value="KAJ1608777.1"/>
    <property type="molecule type" value="Genomic_DNA"/>
</dbReference>
<evidence type="ECO:0000256" key="1">
    <source>
        <dbReference type="SAM" id="MobiDB-lite"/>
    </source>
</evidence>
<feature type="compositionally biased region" description="Basic and acidic residues" evidence="1">
    <location>
        <begin position="53"/>
        <end position="73"/>
    </location>
</feature>
<feature type="compositionally biased region" description="Basic residues" evidence="1">
    <location>
        <begin position="210"/>
        <end position="230"/>
    </location>
</feature>
<gene>
    <name evidence="2" type="ORF">OJ253_1805</name>
</gene>
<accession>A0A9D5DLR3</accession>
<sequence>MRKLERLFKKKNLQENLKKKRKQVERRARGILEEQDQDMMDEKQGVGEADNESQIKYDNSKEGSDDQKCSIKTIEEKDDGKSYVVKLIIPVLKIVEETISHDSLKQDEVHGEKYKEKSKGVCSENYSTKSTGKKRRAYEVPTGAPLVRSTASLFGKDAQFETRRSGKTRDISSERSKCSYMDHNKSDSSLDSARSLESASGSSSSTNIHTPRHRVRTICKSSSRKLRSRSRNKDGSSKRATSTKKSRSLSIPRTKSRPSIRTRSNSLPRARSRHGSNTNFDPRYGTSSKGDSMTNLVNKFIKLEKDVSELYSGPQEVQSRFIPMFSKSKSSDSLQNFDIFSFFSIHAQDFSHINENSSLEEIENSVELCATEITRIHLEIIPLLSGYDLLTLKIFLKDMISQFIKLLILMNNKKKRKHLKL</sequence>
<feature type="compositionally biased region" description="Basic and acidic residues" evidence="1">
    <location>
        <begin position="158"/>
        <end position="188"/>
    </location>
</feature>
<comment type="caution">
    <text evidence="2">The sequence shown here is derived from an EMBL/GenBank/DDBJ whole genome shotgun (WGS) entry which is preliminary data.</text>
</comment>
<proteinExistence type="predicted"/>